<name>A0A0F9NSG1_9ZZZZ</name>
<reference evidence="1" key="1">
    <citation type="journal article" date="2015" name="Nature">
        <title>Complex archaea that bridge the gap between prokaryotes and eukaryotes.</title>
        <authorList>
            <person name="Spang A."/>
            <person name="Saw J.H."/>
            <person name="Jorgensen S.L."/>
            <person name="Zaremba-Niedzwiedzka K."/>
            <person name="Martijn J."/>
            <person name="Lind A.E."/>
            <person name="van Eijk R."/>
            <person name="Schleper C."/>
            <person name="Guy L."/>
            <person name="Ettema T.J."/>
        </authorList>
    </citation>
    <scope>NUCLEOTIDE SEQUENCE</scope>
</reference>
<dbReference type="EMBL" id="LAZR01003759">
    <property type="protein sequence ID" value="KKN14977.1"/>
    <property type="molecule type" value="Genomic_DNA"/>
</dbReference>
<evidence type="ECO:0000313" key="1">
    <source>
        <dbReference type="EMBL" id="KKN14977.1"/>
    </source>
</evidence>
<accession>A0A0F9NSG1</accession>
<feature type="non-terminal residue" evidence="1">
    <location>
        <position position="1"/>
    </location>
</feature>
<protein>
    <submittedName>
        <fullName evidence="1">Uncharacterized protein</fullName>
    </submittedName>
</protein>
<proteinExistence type="predicted"/>
<comment type="caution">
    <text evidence="1">The sequence shown here is derived from an EMBL/GenBank/DDBJ whole genome shotgun (WGS) entry which is preliminary data.</text>
</comment>
<sequence>VTTKAEITVARPIGTVARGIGKTKVSAVTIGGKQFTTAARTFKGKEFFIRSKTDIATGKTTTKVFRIDPIEGDVLLKTIKTIQKPAITFTEPIQRLSSKQLLSEPNKLTEAIRTIKTSKGVSLLEKGRFDVTGTRAILSQEVLRAQIISPKRKTFAKIEIDLETGKAKLVPKGIEVFDTRFEFVDFPVKQKPFTIKRTVEGVTVTRPSTTLLQEATRLRAPFEFGFVKRAKPKVPKEIKPPKPKLSDLDKQILKRIREQSEQLKKEKLFFK</sequence>
<organism evidence="1">
    <name type="scientific">marine sediment metagenome</name>
    <dbReference type="NCBI Taxonomy" id="412755"/>
    <lineage>
        <taxon>unclassified sequences</taxon>
        <taxon>metagenomes</taxon>
        <taxon>ecological metagenomes</taxon>
    </lineage>
</organism>
<dbReference type="AlphaFoldDB" id="A0A0F9NSG1"/>
<gene>
    <name evidence="1" type="ORF">LCGC14_0990570</name>
</gene>